<dbReference type="EMBL" id="JAXOVC010000012">
    <property type="protein sequence ID" value="KAK4495140.1"/>
    <property type="molecule type" value="Genomic_DNA"/>
</dbReference>
<organism evidence="2 3">
    <name type="scientific">Zasmidium cellare</name>
    <name type="common">Wine cellar mold</name>
    <name type="synonym">Racodium cellare</name>
    <dbReference type="NCBI Taxonomy" id="395010"/>
    <lineage>
        <taxon>Eukaryota</taxon>
        <taxon>Fungi</taxon>
        <taxon>Dikarya</taxon>
        <taxon>Ascomycota</taxon>
        <taxon>Pezizomycotina</taxon>
        <taxon>Dothideomycetes</taxon>
        <taxon>Dothideomycetidae</taxon>
        <taxon>Mycosphaerellales</taxon>
        <taxon>Mycosphaerellaceae</taxon>
        <taxon>Zasmidium</taxon>
    </lineage>
</organism>
<dbReference type="Proteomes" id="UP001305779">
    <property type="component" value="Unassembled WGS sequence"/>
</dbReference>
<sequence>MPKLVLKNTHPSDRLLSAETTPRPKVTKAAEAFATKWIFRFFELNQELESAKHEREPDENNFDAEDDGEMRQLAAVEHTQDLLISFDEEAAECRFTMKTFISKPITSNPFLIADDMREFVFTFLGHWNRIRNEGWHGFSRSSMWFRPFVKKLNELFRENKKLKPMPGTKKPAFHGGATAPKGNRGRPKGSGKKKNKDDDDDDDEDFE</sequence>
<reference evidence="2 3" key="1">
    <citation type="journal article" date="2023" name="G3 (Bethesda)">
        <title>A chromosome-level genome assembly of Zasmidium syzygii isolated from banana leaves.</title>
        <authorList>
            <person name="van Westerhoven A.C."/>
            <person name="Mehrabi R."/>
            <person name="Talebi R."/>
            <person name="Steentjes M.B.F."/>
            <person name="Corcolon B."/>
            <person name="Chong P.A."/>
            <person name="Kema G.H.J."/>
            <person name="Seidl M.F."/>
        </authorList>
    </citation>
    <scope>NUCLEOTIDE SEQUENCE [LARGE SCALE GENOMIC DNA]</scope>
    <source>
        <strain evidence="2 3">P124</strain>
    </source>
</reference>
<evidence type="ECO:0000313" key="2">
    <source>
        <dbReference type="EMBL" id="KAK4495140.1"/>
    </source>
</evidence>
<feature type="compositionally biased region" description="Basic residues" evidence="1">
    <location>
        <begin position="183"/>
        <end position="194"/>
    </location>
</feature>
<protein>
    <submittedName>
        <fullName evidence="2">Uncharacterized protein</fullName>
    </submittedName>
</protein>
<gene>
    <name evidence="2" type="ORF">PRZ48_013467</name>
</gene>
<feature type="region of interest" description="Disordered" evidence="1">
    <location>
        <begin position="159"/>
        <end position="207"/>
    </location>
</feature>
<name>A0ABR0E152_ZASCE</name>
<feature type="region of interest" description="Disordered" evidence="1">
    <location>
        <begin position="1"/>
        <end position="22"/>
    </location>
</feature>
<feature type="compositionally biased region" description="Acidic residues" evidence="1">
    <location>
        <begin position="198"/>
        <end position="207"/>
    </location>
</feature>
<evidence type="ECO:0000313" key="3">
    <source>
        <dbReference type="Proteomes" id="UP001305779"/>
    </source>
</evidence>
<comment type="caution">
    <text evidence="2">The sequence shown here is derived from an EMBL/GenBank/DDBJ whole genome shotgun (WGS) entry which is preliminary data.</text>
</comment>
<keyword evidence="3" id="KW-1185">Reference proteome</keyword>
<proteinExistence type="predicted"/>
<evidence type="ECO:0000256" key="1">
    <source>
        <dbReference type="SAM" id="MobiDB-lite"/>
    </source>
</evidence>
<accession>A0ABR0E152</accession>